<feature type="coiled-coil region" evidence="1">
    <location>
        <begin position="119"/>
        <end position="153"/>
    </location>
</feature>
<evidence type="ECO:0000256" key="1">
    <source>
        <dbReference type="SAM" id="Coils"/>
    </source>
</evidence>
<comment type="caution">
    <text evidence="2">The sequence shown here is derived from an EMBL/GenBank/DDBJ whole genome shotgun (WGS) entry which is preliminary data.</text>
</comment>
<dbReference type="AlphaFoldDB" id="A0A5J4RB07"/>
<sequence length="190" mass="21974">MSNELIKINEVTFVLQSFGEIVQQNNASLEKCNQYGQTLLDTIEGNGGMTDELDKSVAEYLKKAKVTIENLGSRRKPITQVFDQIRGFFITQEKSIDPKDFNTVPGRLSQKRDEYAKFKYEQEQARKREQARLAQIENEKAAYRNDLENGLLTHFNQYLNAKKAEVTSPVQRHFFIHIRAGYKCFAPVFQ</sequence>
<protein>
    <recommendedName>
        <fullName evidence="3">BAR domain-containing protein</fullName>
    </recommendedName>
</protein>
<keyword evidence="1" id="KW-0175">Coiled coil</keyword>
<accession>A0A5J4RB07</accession>
<evidence type="ECO:0008006" key="3">
    <source>
        <dbReference type="Google" id="ProtNLM"/>
    </source>
</evidence>
<proteinExistence type="predicted"/>
<organism evidence="2">
    <name type="scientific">termite gut metagenome</name>
    <dbReference type="NCBI Taxonomy" id="433724"/>
    <lineage>
        <taxon>unclassified sequences</taxon>
        <taxon>metagenomes</taxon>
        <taxon>organismal metagenomes</taxon>
    </lineage>
</organism>
<evidence type="ECO:0000313" key="2">
    <source>
        <dbReference type="EMBL" id="KAA6330948.1"/>
    </source>
</evidence>
<reference evidence="2" key="1">
    <citation type="submission" date="2019-03" db="EMBL/GenBank/DDBJ databases">
        <title>Single cell metagenomics reveals metabolic interactions within the superorganism composed of flagellate Streblomastix strix and complex community of Bacteroidetes bacteria on its surface.</title>
        <authorList>
            <person name="Treitli S.C."/>
            <person name="Kolisko M."/>
            <person name="Husnik F."/>
            <person name="Keeling P."/>
            <person name="Hampl V."/>
        </authorList>
    </citation>
    <scope>NUCLEOTIDE SEQUENCE</scope>
    <source>
        <strain evidence="2">STM</strain>
    </source>
</reference>
<gene>
    <name evidence="2" type="ORF">EZS27_020396</name>
</gene>
<name>A0A5J4RB07_9ZZZZ</name>
<dbReference type="EMBL" id="SNRY01001436">
    <property type="protein sequence ID" value="KAA6330948.1"/>
    <property type="molecule type" value="Genomic_DNA"/>
</dbReference>